<reference evidence="8 9" key="1">
    <citation type="submission" date="2019-07" db="EMBL/GenBank/DDBJ databases">
        <authorList>
            <person name="Friedrich A."/>
            <person name="Schacherer J."/>
        </authorList>
    </citation>
    <scope>NUCLEOTIDE SEQUENCE [LARGE SCALE GENOMIC DNA]</scope>
</reference>
<dbReference type="GO" id="GO:0016020">
    <property type="term" value="C:membrane"/>
    <property type="evidence" value="ECO:0007669"/>
    <property type="project" value="UniProtKB-SubCell"/>
</dbReference>
<evidence type="ECO:0000256" key="5">
    <source>
        <dbReference type="ARBA" id="ARBA00023136"/>
    </source>
</evidence>
<dbReference type="GO" id="GO:0042910">
    <property type="term" value="F:xenobiotic transmembrane transporter activity"/>
    <property type="evidence" value="ECO:0007669"/>
    <property type="project" value="InterPro"/>
</dbReference>
<dbReference type="EMBL" id="CABFWN010000002">
    <property type="protein sequence ID" value="VUG17694.1"/>
    <property type="molecule type" value="Genomic_DNA"/>
</dbReference>
<feature type="transmembrane region" description="Helical" evidence="7">
    <location>
        <begin position="241"/>
        <end position="264"/>
    </location>
</feature>
<dbReference type="AlphaFoldDB" id="A0A7D9CWY9"/>
<dbReference type="GO" id="GO:0015297">
    <property type="term" value="F:antiporter activity"/>
    <property type="evidence" value="ECO:0007669"/>
    <property type="project" value="InterPro"/>
</dbReference>
<dbReference type="InterPro" id="IPR045069">
    <property type="entry name" value="MATE_euk"/>
</dbReference>
<feature type="transmembrane region" description="Helical" evidence="7">
    <location>
        <begin position="435"/>
        <end position="463"/>
    </location>
</feature>
<comment type="subcellular location">
    <subcellularLocation>
        <location evidence="1">Membrane</location>
        <topology evidence="1">Multi-pass membrane protein</topology>
    </subcellularLocation>
</comment>
<dbReference type="InterPro" id="IPR002528">
    <property type="entry name" value="MATE_fam"/>
</dbReference>
<name>A0A7D9CWY9_DEKBR</name>
<gene>
    <name evidence="8" type="primary">ERC1</name>
    <name evidence="8" type="ORF">DEBR0S2_14070G</name>
</gene>
<keyword evidence="3 7" id="KW-0812">Transmembrane</keyword>
<evidence type="ECO:0000256" key="2">
    <source>
        <dbReference type="ARBA" id="ARBA00010199"/>
    </source>
</evidence>
<organism evidence="8 9">
    <name type="scientific">Dekkera bruxellensis</name>
    <name type="common">Brettanomyces custersii</name>
    <dbReference type="NCBI Taxonomy" id="5007"/>
    <lineage>
        <taxon>Eukaryota</taxon>
        <taxon>Fungi</taxon>
        <taxon>Dikarya</taxon>
        <taxon>Ascomycota</taxon>
        <taxon>Saccharomycotina</taxon>
        <taxon>Pichiomycetes</taxon>
        <taxon>Pichiales</taxon>
        <taxon>Pichiaceae</taxon>
        <taxon>Brettanomyces</taxon>
    </lineage>
</organism>
<dbReference type="PANTHER" id="PTHR11206">
    <property type="entry name" value="MULTIDRUG RESISTANCE PROTEIN"/>
    <property type="match status" value="1"/>
</dbReference>
<evidence type="ECO:0000256" key="1">
    <source>
        <dbReference type="ARBA" id="ARBA00004141"/>
    </source>
</evidence>
<evidence type="ECO:0000313" key="9">
    <source>
        <dbReference type="Proteomes" id="UP000478008"/>
    </source>
</evidence>
<evidence type="ECO:0000256" key="3">
    <source>
        <dbReference type="ARBA" id="ARBA00022692"/>
    </source>
</evidence>
<feature type="transmembrane region" description="Helical" evidence="7">
    <location>
        <begin position="553"/>
        <end position="575"/>
    </location>
</feature>
<feature type="transmembrane region" description="Helical" evidence="7">
    <location>
        <begin position="383"/>
        <end position="408"/>
    </location>
</feature>
<feature type="transmembrane region" description="Helical" evidence="7">
    <location>
        <begin position="613"/>
        <end position="637"/>
    </location>
</feature>
<feature type="region of interest" description="Disordered" evidence="6">
    <location>
        <begin position="1"/>
        <end position="21"/>
    </location>
</feature>
<feature type="transmembrane region" description="Helical" evidence="7">
    <location>
        <begin position="514"/>
        <end position="533"/>
    </location>
</feature>
<dbReference type="NCBIfam" id="TIGR00797">
    <property type="entry name" value="matE"/>
    <property type="match status" value="1"/>
</dbReference>
<proteinExistence type="inferred from homology"/>
<keyword evidence="9" id="KW-1185">Reference proteome</keyword>
<feature type="region of interest" description="Disordered" evidence="6">
    <location>
        <begin position="38"/>
        <end position="66"/>
    </location>
</feature>
<keyword evidence="4 7" id="KW-1133">Transmembrane helix</keyword>
<keyword evidence="5 7" id="KW-0472">Membrane</keyword>
<feature type="transmembrane region" description="Helical" evidence="7">
    <location>
        <begin position="285"/>
        <end position="306"/>
    </location>
</feature>
<evidence type="ECO:0000256" key="4">
    <source>
        <dbReference type="ARBA" id="ARBA00022989"/>
    </source>
</evidence>
<dbReference type="GO" id="GO:1990961">
    <property type="term" value="P:xenobiotic detoxification by transmembrane export across the plasma membrane"/>
    <property type="evidence" value="ECO:0007669"/>
    <property type="project" value="InterPro"/>
</dbReference>
<feature type="transmembrane region" description="Helical" evidence="7">
    <location>
        <begin position="355"/>
        <end position="377"/>
    </location>
</feature>
<feature type="transmembrane region" description="Helical" evidence="7">
    <location>
        <begin position="214"/>
        <end position="235"/>
    </location>
</feature>
<dbReference type="Pfam" id="PF01554">
    <property type="entry name" value="MatE"/>
    <property type="match status" value="2"/>
</dbReference>
<accession>A0A7D9CWY9</accession>
<evidence type="ECO:0000256" key="6">
    <source>
        <dbReference type="SAM" id="MobiDB-lite"/>
    </source>
</evidence>
<evidence type="ECO:0000256" key="7">
    <source>
        <dbReference type="SAM" id="Phobius"/>
    </source>
</evidence>
<comment type="similarity">
    <text evidence="2">Belongs to the multi antimicrobial extrusion (MATE) (TC 2.A.66.1) family.</text>
</comment>
<protein>
    <submittedName>
        <fullName evidence="8">DEBR0S2_14070g1_1</fullName>
    </submittedName>
</protein>
<feature type="transmembrane region" description="Helical" evidence="7">
    <location>
        <begin position="587"/>
        <end position="607"/>
    </location>
</feature>
<feature type="region of interest" description="Disordered" evidence="6">
    <location>
        <begin position="76"/>
        <end position="95"/>
    </location>
</feature>
<sequence>MSGKFSFTTADRRASTSVAGSLGRTSLFIPQDFIERNSSQLENALDGMDSTSEGEDNEEDTQDEEEQRTLLANAVEAESSQPLQSQSRNDLTLPPITHSTSVATSVASGRHLGRKTTKQILSEEADLLERNGIPVRRYSTISATPREGVQASELIPTRIMRVPSYGALSRVATKQEIEPEDASVIDQNWQEAIRSGKIQTTPAFEFKTIFTSSIPLIITFLLQSSLGVCSVFAVGHISPKALAGVTLGMMSSNMTAIAVIAGLASSLDTFLPQAYGARKFKLVGLIFQRCVALILCVMVVVCTLWWLYAERVLLTILPDPESAHYAAQYLKVTSFGIPGYVLFETGKRFLQAQGIFDASTYVLFVCAPLNAIMNYTFVWKLGFGYIGAPMAVAFNYTLMALGLFLYTVYTKSEMNPRKCWNGIHPKKIFRNWGELIWLSIPNLIMIVSEFLSFEILTFLASYLGTTVLAAQSVVATMASLTYQVPYGVSIAASTRIANFLGAQLPDAAHVTAKVVFAFTGFVGLFNCSFIFFGRYRIADWFSNDADVIKVVSHVFPVIAFIQIFDALNATSAGCLRGQGMQKIGGYANLISYYLIGIPIGAVLAFLYPKSHPLGLLGLWSGVGLALFIIGTTQWYFVLHADYRKLVEDAIRRNESA</sequence>
<dbReference type="Proteomes" id="UP000478008">
    <property type="component" value="Unassembled WGS sequence"/>
</dbReference>
<feature type="compositionally biased region" description="Polar residues" evidence="6">
    <location>
        <begin position="78"/>
        <end position="90"/>
    </location>
</feature>
<feature type="compositionally biased region" description="Polar residues" evidence="6">
    <location>
        <begin position="1"/>
        <end position="19"/>
    </location>
</feature>
<dbReference type="CDD" id="cd13132">
    <property type="entry name" value="MATE_eukaryotic"/>
    <property type="match status" value="1"/>
</dbReference>
<evidence type="ECO:0000313" key="8">
    <source>
        <dbReference type="EMBL" id="VUG17694.1"/>
    </source>
</evidence>
<feature type="compositionally biased region" description="Acidic residues" evidence="6">
    <location>
        <begin position="52"/>
        <end position="66"/>
    </location>
</feature>